<dbReference type="Proteomes" id="UP001328107">
    <property type="component" value="Unassembled WGS sequence"/>
</dbReference>
<evidence type="ECO:0000313" key="3">
    <source>
        <dbReference type="EMBL" id="GMR62688.1"/>
    </source>
</evidence>
<dbReference type="EMBL" id="BTRK01000006">
    <property type="protein sequence ID" value="GMR62688.1"/>
    <property type="molecule type" value="Genomic_DNA"/>
</dbReference>
<keyword evidence="4" id="KW-1185">Reference proteome</keyword>
<comment type="caution">
    <text evidence="3">The sequence shown here is derived from an EMBL/GenBank/DDBJ whole genome shotgun (WGS) entry which is preliminary data.</text>
</comment>
<reference evidence="3" key="2">
    <citation type="submission" date="2023-06" db="EMBL/GenBank/DDBJ databases">
        <title>Genome assembly of Pristionchus species.</title>
        <authorList>
            <person name="Yoshida K."/>
            <person name="Sommer R.J."/>
        </authorList>
    </citation>
    <scope>NUCLEOTIDE SEQUENCE</scope>
    <source>
        <strain evidence="3 4">RS5460</strain>
    </source>
</reference>
<gene>
    <name evidence="2" type="ORF">PMAYCL1PPCAC_32882</name>
    <name evidence="3" type="ORF">PMAYCL1PPCAC_32883</name>
</gene>
<evidence type="ECO:0000313" key="2">
    <source>
        <dbReference type="EMBL" id="GMR62687.1"/>
    </source>
</evidence>
<organism evidence="3 4">
    <name type="scientific">Pristionchus mayeri</name>
    <dbReference type="NCBI Taxonomy" id="1317129"/>
    <lineage>
        <taxon>Eukaryota</taxon>
        <taxon>Metazoa</taxon>
        <taxon>Ecdysozoa</taxon>
        <taxon>Nematoda</taxon>
        <taxon>Chromadorea</taxon>
        <taxon>Rhabditida</taxon>
        <taxon>Rhabditina</taxon>
        <taxon>Diplogasteromorpha</taxon>
        <taxon>Diplogasteroidea</taxon>
        <taxon>Neodiplogasteridae</taxon>
        <taxon>Pristionchus</taxon>
    </lineage>
</organism>
<name>A0AAN5DFJ9_9BILA</name>
<protein>
    <submittedName>
        <fullName evidence="3">Uncharacterized protein</fullName>
    </submittedName>
</protein>
<evidence type="ECO:0000313" key="4">
    <source>
        <dbReference type="Proteomes" id="UP001328107"/>
    </source>
</evidence>
<evidence type="ECO:0000256" key="1">
    <source>
        <dbReference type="SAM" id="MobiDB-lite"/>
    </source>
</evidence>
<feature type="compositionally biased region" description="Basic and acidic residues" evidence="1">
    <location>
        <begin position="1"/>
        <end position="21"/>
    </location>
</feature>
<feature type="non-terminal residue" evidence="3">
    <location>
        <position position="1"/>
    </location>
</feature>
<proteinExistence type="predicted"/>
<feature type="region of interest" description="Disordered" evidence="1">
    <location>
        <begin position="1"/>
        <end position="73"/>
    </location>
</feature>
<reference evidence="4" key="1">
    <citation type="submission" date="2022-10" db="EMBL/GenBank/DDBJ databases">
        <title>Genome assembly of Pristionchus species.</title>
        <authorList>
            <person name="Yoshida K."/>
            <person name="Sommer R.J."/>
        </authorList>
    </citation>
    <scope>NUCLEOTIDE SEQUENCE [LARGE SCALE GENOMIC DNA]</scope>
    <source>
        <strain evidence="4">RS5460</strain>
    </source>
</reference>
<dbReference type="AlphaFoldDB" id="A0AAN5DFJ9"/>
<accession>A0AAN5DFJ9</accession>
<dbReference type="EMBL" id="BTRK01000006">
    <property type="protein sequence ID" value="GMR62687.1"/>
    <property type="molecule type" value="Genomic_DNA"/>
</dbReference>
<feature type="non-terminal residue" evidence="3">
    <location>
        <position position="189"/>
    </location>
</feature>
<sequence length="189" mass="21462">EKEGGRKRRKEEGREGRRKEEKEEEAEEEGREGRARARLRGDRRRRSEGDCQQRGAQEGGLRGTRGAAERVPVRTGDPSFLSLHYGQVRLHGIAPIWSWRWRIRIRQGGVRLGGQQLRIVSKVLCNSTTPLFPCHRSIEGMEKTRGGEEDRCLLKPSPDGRLLPPSTVRLLSTSLLSLSLHYGQVRLHG</sequence>